<organism evidence="1 2">
    <name type="scientific">Streptomyces caeruleatus</name>
    <dbReference type="NCBI Taxonomy" id="661399"/>
    <lineage>
        <taxon>Bacteria</taxon>
        <taxon>Bacillati</taxon>
        <taxon>Actinomycetota</taxon>
        <taxon>Actinomycetes</taxon>
        <taxon>Kitasatosporales</taxon>
        <taxon>Streptomycetaceae</taxon>
        <taxon>Streptomyces</taxon>
    </lineage>
</organism>
<dbReference type="RefSeq" id="WP_062721240.1">
    <property type="nucleotide sequence ID" value="NZ_KQ948931.1"/>
</dbReference>
<dbReference type="Proteomes" id="UP000053429">
    <property type="component" value="Unassembled WGS sequence"/>
</dbReference>
<evidence type="ECO:0000313" key="2">
    <source>
        <dbReference type="Proteomes" id="UP000053429"/>
    </source>
</evidence>
<protein>
    <recommendedName>
        <fullName evidence="3">Lanthionine synthetase C family protein</fullName>
    </recommendedName>
</protein>
<name>A0A101TX33_9ACTN</name>
<gene>
    <name evidence="1" type="ORF">AQJ67_24555</name>
</gene>
<keyword evidence="2" id="KW-1185">Reference proteome</keyword>
<dbReference type="Gene3D" id="1.50.10.20">
    <property type="match status" value="1"/>
</dbReference>
<dbReference type="SUPFAM" id="SSF158745">
    <property type="entry name" value="LanC-like"/>
    <property type="match status" value="1"/>
</dbReference>
<sequence>MAENAILSALQDPLHLDKLPETGLCHGMAGLLQAAWRMATETDSPEIAAELPILTNHLVTALDQSDPNPELLDGPAGAALALHTVGTGRAPAPHWDTFLALA</sequence>
<comment type="caution">
    <text evidence="1">The sequence shown here is derived from an EMBL/GenBank/DDBJ whole genome shotgun (WGS) entry which is preliminary data.</text>
</comment>
<reference evidence="1 2" key="1">
    <citation type="submission" date="2015-10" db="EMBL/GenBank/DDBJ databases">
        <title>Draft genome sequence of Streptomyces caeruleatus NRRL B-24802, type strain for the species Streptomyces caeruleatus.</title>
        <authorList>
            <person name="Ruckert C."/>
            <person name="Winkler A."/>
            <person name="Kalinowski J."/>
            <person name="Kampfer P."/>
            <person name="Glaeser S."/>
        </authorList>
    </citation>
    <scope>NUCLEOTIDE SEQUENCE [LARGE SCALE GENOMIC DNA]</scope>
    <source>
        <strain evidence="1 2">NRRL B-24802</strain>
    </source>
</reference>
<accession>A0A101TX33</accession>
<dbReference type="PRINTS" id="PR01955">
    <property type="entry name" value="LANCFRANKIA"/>
</dbReference>
<dbReference type="AlphaFoldDB" id="A0A101TX33"/>
<evidence type="ECO:0008006" key="3">
    <source>
        <dbReference type="Google" id="ProtNLM"/>
    </source>
</evidence>
<proteinExistence type="predicted"/>
<evidence type="ECO:0000313" key="1">
    <source>
        <dbReference type="EMBL" id="KUO00041.1"/>
    </source>
</evidence>
<dbReference type="STRING" id="661399.AQJ67_24555"/>
<dbReference type="EMBL" id="LMWY01000029">
    <property type="protein sequence ID" value="KUO00041.1"/>
    <property type="molecule type" value="Genomic_DNA"/>
</dbReference>